<name>A0A242K4Z5_9ENTE</name>
<dbReference type="Proteomes" id="UP000195141">
    <property type="component" value="Chromosome"/>
</dbReference>
<evidence type="ECO:0000256" key="1">
    <source>
        <dbReference type="ARBA" id="ARBA00023015"/>
    </source>
</evidence>
<keyword evidence="8" id="KW-1185">Reference proteome</keyword>
<dbReference type="GO" id="GO:0003700">
    <property type="term" value="F:DNA-binding transcription factor activity"/>
    <property type="evidence" value="ECO:0007669"/>
    <property type="project" value="InterPro"/>
</dbReference>
<evidence type="ECO:0000256" key="2">
    <source>
        <dbReference type="ARBA" id="ARBA00023125"/>
    </source>
</evidence>
<dbReference type="InterPro" id="IPR046348">
    <property type="entry name" value="SIS_dom_sf"/>
</dbReference>
<dbReference type="PANTHER" id="PTHR30514:SF1">
    <property type="entry name" value="HTH-TYPE TRANSCRIPTIONAL REGULATOR HEXR-RELATED"/>
    <property type="match status" value="1"/>
</dbReference>
<keyword evidence="1" id="KW-0805">Transcription regulation</keyword>
<protein>
    <recommendedName>
        <fullName evidence="9">Phosphosugar-binding transcriptional regulator</fullName>
    </recommendedName>
</protein>
<dbReference type="InterPro" id="IPR001347">
    <property type="entry name" value="SIS_dom"/>
</dbReference>
<dbReference type="Gene3D" id="3.40.50.10490">
    <property type="entry name" value="Glucose-6-phosphate isomerase like protein, domain 1"/>
    <property type="match status" value="1"/>
</dbReference>
<dbReference type="PROSITE" id="PS51464">
    <property type="entry name" value="SIS"/>
    <property type="match status" value="1"/>
</dbReference>
<organism evidence="6">
    <name type="scientific">Candidatus Enterococcus clewellii</name>
    <dbReference type="NCBI Taxonomy" id="1834193"/>
    <lineage>
        <taxon>Bacteria</taxon>
        <taxon>Bacillati</taxon>
        <taxon>Bacillota</taxon>
        <taxon>Bacilli</taxon>
        <taxon>Lactobacillales</taxon>
        <taxon>Enterococcaceae</taxon>
        <taxon>Enterococcus</taxon>
    </lineage>
</organism>
<dbReference type="EMBL" id="CP147247">
    <property type="protein sequence ID" value="WYJ90365.1"/>
    <property type="molecule type" value="Genomic_DNA"/>
</dbReference>
<dbReference type="PROSITE" id="PS51071">
    <property type="entry name" value="HTH_RPIR"/>
    <property type="match status" value="1"/>
</dbReference>
<dbReference type="Pfam" id="PF01380">
    <property type="entry name" value="SIS"/>
    <property type="match status" value="1"/>
</dbReference>
<reference evidence="7" key="2">
    <citation type="submission" date="2017-05" db="EMBL/GenBank/DDBJ databases">
        <authorList>
            <consortium name="The Broad Institute Genomics Platform"/>
            <consortium name="The Broad Institute Genomic Center for Infectious Diseases"/>
            <person name="Earl A."/>
            <person name="Manson A."/>
            <person name="Schwartman J."/>
            <person name="Gilmore M."/>
            <person name="Abouelleil A."/>
            <person name="Cao P."/>
            <person name="Chapman S."/>
            <person name="Cusick C."/>
            <person name="Shea T."/>
            <person name="Young S."/>
            <person name="Neafsey D."/>
            <person name="Nusbaum C."/>
            <person name="Birren B."/>
        </authorList>
    </citation>
    <scope>NUCLEOTIDE SEQUENCE</scope>
    <source>
        <strain evidence="7">9E7_DIV0242</strain>
    </source>
</reference>
<feature type="domain" description="SIS" evidence="5">
    <location>
        <begin position="105"/>
        <end position="254"/>
    </location>
</feature>
<dbReference type="GO" id="GO:1901135">
    <property type="term" value="P:carbohydrate derivative metabolic process"/>
    <property type="evidence" value="ECO:0007669"/>
    <property type="project" value="InterPro"/>
</dbReference>
<keyword evidence="3" id="KW-0804">Transcription</keyword>
<dbReference type="CDD" id="cd05013">
    <property type="entry name" value="SIS_RpiR"/>
    <property type="match status" value="1"/>
</dbReference>
<sequence>MFDLEKVQSLNDLELIVYQYILEHITQIPKLTIRELSANCHVSTSTILRFCTKMGFEGFSELKFAVKKAQEQPIGFEDYYASAVHVDSFLKKINQGNYQDTFKPAIDLIIEARHVVFIGLGTSGVLGAYGSRYFSNIGINAYSVSDPFTPIPPRGFESSLVIVLSVSGETSEILKMVSDFKRSNAKILSITNDENSTIAKLADYNISYYMPEEKSAYADPFINLTTQIPVIALVELLAHQAGKQLLQERSAEKE</sequence>
<proteinExistence type="predicted"/>
<evidence type="ECO:0000259" key="5">
    <source>
        <dbReference type="PROSITE" id="PS51464"/>
    </source>
</evidence>
<keyword evidence="2" id="KW-0238">DNA-binding</keyword>
<dbReference type="InterPro" id="IPR000281">
    <property type="entry name" value="HTH_RpiR"/>
</dbReference>
<evidence type="ECO:0000313" key="6">
    <source>
        <dbReference type="EMBL" id="OTP14601.1"/>
    </source>
</evidence>
<dbReference type="InterPro" id="IPR047640">
    <property type="entry name" value="RpiR-like"/>
</dbReference>
<dbReference type="GO" id="GO:0097367">
    <property type="term" value="F:carbohydrate derivative binding"/>
    <property type="evidence" value="ECO:0007669"/>
    <property type="project" value="InterPro"/>
</dbReference>
<evidence type="ECO:0000256" key="3">
    <source>
        <dbReference type="ARBA" id="ARBA00023163"/>
    </source>
</evidence>
<dbReference type="SUPFAM" id="SSF46689">
    <property type="entry name" value="Homeodomain-like"/>
    <property type="match status" value="1"/>
</dbReference>
<dbReference type="OrthoDB" id="1648815at2"/>
<evidence type="ECO:0000313" key="8">
    <source>
        <dbReference type="Proteomes" id="UP000195141"/>
    </source>
</evidence>
<dbReference type="InterPro" id="IPR036388">
    <property type="entry name" value="WH-like_DNA-bd_sf"/>
</dbReference>
<evidence type="ECO:0008006" key="9">
    <source>
        <dbReference type="Google" id="ProtNLM"/>
    </source>
</evidence>
<dbReference type="GO" id="GO:0003677">
    <property type="term" value="F:DNA binding"/>
    <property type="evidence" value="ECO:0007669"/>
    <property type="project" value="UniProtKB-KW"/>
</dbReference>
<reference evidence="6" key="1">
    <citation type="submission" date="2017-05" db="EMBL/GenBank/DDBJ databases">
        <title>The Genome Sequence of Enterococcus sp. 9E7_DIV0242.</title>
        <authorList>
            <consortium name="The Broad Institute Genomics Platform"/>
            <consortium name="The Broad Institute Genomic Center for Infectious Diseases"/>
            <person name="Earl A."/>
            <person name="Manson A."/>
            <person name="Schwartman J."/>
            <person name="Gilmore M."/>
            <person name="Abouelleil A."/>
            <person name="Cao P."/>
            <person name="Chapman S."/>
            <person name="Cusick C."/>
            <person name="Shea T."/>
            <person name="Young S."/>
            <person name="Neafsey D."/>
            <person name="Nusbaum C."/>
            <person name="Birren B."/>
        </authorList>
    </citation>
    <scope>NUCLEOTIDE SEQUENCE [LARGE SCALE GENOMIC DNA]</scope>
    <source>
        <strain evidence="6">9E7_DIV0242</strain>
    </source>
</reference>
<accession>A0A242K4Z5</accession>
<gene>
    <name evidence="7" type="ORF">A5888_002122</name>
    <name evidence="6" type="ORF">A5888_002702</name>
</gene>
<feature type="domain" description="HTH rpiR-type" evidence="4">
    <location>
        <begin position="1"/>
        <end position="73"/>
    </location>
</feature>
<dbReference type="SUPFAM" id="SSF53697">
    <property type="entry name" value="SIS domain"/>
    <property type="match status" value="1"/>
</dbReference>
<dbReference type="AlphaFoldDB" id="A0A242K4Z5"/>
<evidence type="ECO:0000259" key="4">
    <source>
        <dbReference type="PROSITE" id="PS51071"/>
    </source>
</evidence>
<reference evidence="7" key="3">
    <citation type="submission" date="2024-03" db="EMBL/GenBank/DDBJ databases">
        <title>The Genome Sequence of Enterococcus sp. DIV0242b.</title>
        <authorList>
            <consortium name="The Broad Institute Genomics Platform"/>
            <consortium name="The Broad Institute Microbial Omics Core"/>
            <consortium name="The Broad Institute Genomic Center for Infectious Diseases"/>
            <person name="Earl A."/>
            <person name="Manson A."/>
            <person name="Gilmore M."/>
            <person name="Schwartman J."/>
            <person name="Shea T."/>
            <person name="Abouelleil A."/>
            <person name="Cao P."/>
            <person name="Chapman S."/>
            <person name="Cusick C."/>
            <person name="Young S."/>
            <person name="Neafsey D."/>
            <person name="Nusbaum C."/>
            <person name="Birren B."/>
        </authorList>
    </citation>
    <scope>NUCLEOTIDE SEQUENCE</scope>
    <source>
        <strain evidence="7">9E7_DIV0242</strain>
    </source>
</reference>
<dbReference type="EMBL" id="NGMM01000004">
    <property type="protein sequence ID" value="OTP14601.1"/>
    <property type="molecule type" value="Genomic_DNA"/>
</dbReference>
<dbReference type="InterPro" id="IPR035472">
    <property type="entry name" value="RpiR-like_SIS"/>
</dbReference>
<dbReference type="InterPro" id="IPR009057">
    <property type="entry name" value="Homeodomain-like_sf"/>
</dbReference>
<dbReference type="PANTHER" id="PTHR30514">
    <property type="entry name" value="GLUCOKINASE"/>
    <property type="match status" value="1"/>
</dbReference>
<evidence type="ECO:0000313" key="7">
    <source>
        <dbReference type="EMBL" id="WYJ90365.1"/>
    </source>
</evidence>
<dbReference type="RefSeq" id="WP_086349732.1">
    <property type="nucleotide sequence ID" value="NZ_CP147247.1"/>
</dbReference>
<dbReference type="Gene3D" id="1.10.10.10">
    <property type="entry name" value="Winged helix-like DNA-binding domain superfamily/Winged helix DNA-binding domain"/>
    <property type="match status" value="1"/>
</dbReference>
<dbReference type="Pfam" id="PF01418">
    <property type="entry name" value="HTH_6"/>
    <property type="match status" value="1"/>
</dbReference>